<dbReference type="Gene3D" id="3.40.309.10">
    <property type="entry name" value="Aldehyde Dehydrogenase, Chain A, domain 2"/>
    <property type="match status" value="1"/>
</dbReference>
<dbReference type="InterPro" id="IPR015590">
    <property type="entry name" value="Aldehyde_DH_dom"/>
</dbReference>
<dbReference type="GO" id="GO:0004029">
    <property type="term" value="F:aldehyde dehydrogenase (NAD+) activity"/>
    <property type="evidence" value="ECO:0007669"/>
    <property type="project" value="TreeGrafter"/>
</dbReference>
<dbReference type="STRING" id="1348853.LK12_00620"/>
<dbReference type="Proteomes" id="UP000031057">
    <property type="component" value="Unassembled WGS sequence"/>
</dbReference>
<comment type="caution">
    <text evidence="7">The sequence shown here is derived from an EMBL/GenBank/DDBJ whole genome shotgun (WGS) entry which is preliminary data.</text>
</comment>
<dbReference type="InterPro" id="IPR012394">
    <property type="entry name" value="Aldehyde_DH_NAD(P)"/>
</dbReference>
<dbReference type="SUPFAM" id="SSF53720">
    <property type="entry name" value="ALDH-like"/>
    <property type="match status" value="1"/>
</dbReference>
<keyword evidence="2 4" id="KW-0560">Oxidoreductase</keyword>
<dbReference type="PROSITE" id="PS00070">
    <property type="entry name" value="ALDEHYDE_DEHYDR_CYS"/>
    <property type="match status" value="1"/>
</dbReference>
<keyword evidence="8" id="KW-1185">Reference proteome</keyword>
<dbReference type="AlphaFoldDB" id="A0A0B1ZQQ5"/>
<evidence type="ECO:0000256" key="1">
    <source>
        <dbReference type="ARBA" id="ARBA00009986"/>
    </source>
</evidence>
<evidence type="ECO:0000256" key="4">
    <source>
        <dbReference type="PIRNR" id="PIRNR036492"/>
    </source>
</evidence>
<evidence type="ECO:0000256" key="3">
    <source>
        <dbReference type="ARBA" id="ARBA00023027"/>
    </source>
</evidence>
<proteinExistence type="inferred from homology"/>
<dbReference type="Gene3D" id="3.40.605.10">
    <property type="entry name" value="Aldehyde Dehydrogenase, Chain A, domain 1"/>
    <property type="match status" value="1"/>
</dbReference>
<dbReference type="EMBL" id="JTDI01000001">
    <property type="protein sequence ID" value="KHK92931.1"/>
    <property type="molecule type" value="Genomic_DNA"/>
</dbReference>
<comment type="similarity">
    <text evidence="1 4">Belongs to the aldehyde dehydrogenase family.</text>
</comment>
<name>A0A0B1ZQQ5_9SPHN</name>
<protein>
    <recommendedName>
        <fullName evidence="4">Aldehyde dehydrogenase</fullName>
    </recommendedName>
</protein>
<dbReference type="InterPro" id="IPR016162">
    <property type="entry name" value="Ald_DH_N"/>
</dbReference>
<keyword evidence="3" id="KW-0520">NAD</keyword>
<evidence type="ECO:0000256" key="5">
    <source>
        <dbReference type="PIRSR" id="PIRSR036492-1"/>
    </source>
</evidence>
<feature type="active site" evidence="5">
    <location>
        <position position="216"/>
    </location>
</feature>
<dbReference type="PIRSF" id="PIRSF036492">
    <property type="entry name" value="ALDH"/>
    <property type="match status" value="1"/>
</dbReference>
<evidence type="ECO:0000256" key="2">
    <source>
        <dbReference type="ARBA" id="ARBA00023002"/>
    </source>
</evidence>
<dbReference type="RefSeq" id="WP_039278118.1">
    <property type="nucleotide sequence ID" value="NZ_JTDI01000001.1"/>
</dbReference>
<dbReference type="InterPro" id="IPR016161">
    <property type="entry name" value="Ald_DH/histidinol_DH"/>
</dbReference>
<organism evidence="7 8">
    <name type="scientific">Novosphingobium malaysiense</name>
    <dbReference type="NCBI Taxonomy" id="1348853"/>
    <lineage>
        <taxon>Bacteria</taxon>
        <taxon>Pseudomonadati</taxon>
        <taxon>Pseudomonadota</taxon>
        <taxon>Alphaproteobacteria</taxon>
        <taxon>Sphingomonadales</taxon>
        <taxon>Sphingomonadaceae</taxon>
        <taxon>Novosphingobium</taxon>
    </lineage>
</organism>
<reference evidence="7 8" key="1">
    <citation type="submission" date="2014-10" db="EMBL/GenBank/DDBJ databases">
        <title>Genome sequence of Novosphingobium malaysiense MUSC 273(T).</title>
        <authorList>
            <person name="Lee L.-H."/>
        </authorList>
    </citation>
    <scope>NUCLEOTIDE SEQUENCE [LARGE SCALE GENOMIC DNA]</scope>
    <source>
        <strain evidence="7 8">MUSC 273</strain>
    </source>
</reference>
<evidence type="ECO:0000313" key="8">
    <source>
        <dbReference type="Proteomes" id="UP000031057"/>
    </source>
</evidence>
<sequence>MTGAASLDALFAGQRAAVEREPYPSLATRKDRIARALDVTIANQQRIIEATAEDFGKRPELTTIAADLLYPVNHLKYALKHVGKWMQPEKRKADFPFNVLGAKAQVFYQPLGVVGVMAPWNLPFALGYAPLAGVLAAGNRALIKPSELTPHTSALMAEITAQVFDPEEVAVVEGGVEVASAFSAMPFDHLIFTGGAPVAKHVMRAAADNLTPVTLELGGKGPVVLAPGADVEKLAGKIVSVKLANAGQACIGLDYVRVHRSQLDRFVAAVKDKFAQYFPDYANNPDVSYVFLEKQRMRLAGVVEDAAARGAGVEVLGAEGTVNLANDPAFPFVLLVDPPMDSQAMQQEMFGPVLPIVPYDTLEDVAQQIRAGERPLALYFFGGTRDEQDFMLRNTWSGGVTFDDVLLHALTQDLPFGGVGHSGMGRYGGFAGFKTFSNARSVARPARIDLMAMEPPYTQKMVRTMRSLLKR</sequence>
<evidence type="ECO:0000313" key="7">
    <source>
        <dbReference type="EMBL" id="KHK92931.1"/>
    </source>
</evidence>
<dbReference type="GO" id="GO:0005737">
    <property type="term" value="C:cytoplasm"/>
    <property type="evidence" value="ECO:0007669"/>
    <property type="project" value="TreeGrafter"/>
</dbReference>
<feature type="domain" description="Aldehyde dehydrogenase" evidence="6">
    <location>
        <begin position="25"/>
        <end position="442"/>
    </location>
</feature>
<dbReference type="GO" id="GO:0006081">
    <property type="term" value="P:aldehyde metabolic process"/>
    <property type="evidence" value="ECO:0007669"/>
    <property type="project" value="InterPro"/>
</dbReference>
<dbReference type="PANTHER" id="PTHR43570">
    <property type="entry name" value="ALDEHYDE DEHYDROGENASE"/>
    <property type="match status" value="1"/>
</dbReference>
<feature type="active site" evidence="5">
    <location>
        <position position="250"/>
    </location>
</feature>
<accession>A0A0B1ZQQ5</accession>
<evidence type="ECO:0000259" key="6">
    <source>
        <dbReference type="Pfam" id="PF00171"/>
    </source>
</evidence>
<dbReference type="InterPro" id="IPR016160">
    <property type="entry name" value="Ald_DH_CS_CYS"/>
</dbReference>
<dbReference type="PANTHER" id="PTHR43570:SF20">
    <property type="entry name" value="ALDEHYDE DEHYDROGENASE ALDX-RELATED"/>
    <property type="match status" value="1"/>
</dbReference>
<gene>
    <name evidence="7" type="ORF">LK12_00620</name>
</gene>
<dbReference type="InterPro" id="IPR016163">
    <property type="entry name" value="Ald_DH_C"/>
</dbReference>
<dbReference type="Pfam" id="PF00171">
    <property type="entry name" value="Aldedh"/>
    <property type="match status" value="1"/>
</dbReference>